<sequence>MNDVGHDIPTSAIPDFPKLLDWNDIMEDEREDALGYARRATLALLTVDASALMKGFAADSGPGLDAAVEIVVTFQQYLQRMKSLADTAQERLTQIRCVLAACGEGEE</sequence>
<organism evidence="1 2">
    <name type="scientific">Stenotrophomonas maltophilia</name>
    <name type="common">Pseudomonas maltophilia</name>
    <name type="synonym">Xanthomonas maltophilia</name>
    <dbReference type="NCBI Taxonomy" id="40324"/>
    <lineage>
        <taxon>Bacteria</taxon>
        <taxon>Pseudomonadati</taxon>
        <taxon>Pseudomonadota</taxon>
        <taxon>Gammaproteobacteria</taxon>
        <taxon>Lysobacterales</taxon>
        <taxon>Lysobacteraceae</taxon>
        <taxon>Stenotrophomonas</taxon>
        <taxon>Stenotrophomonas maltophilia group</taxon>
    </lineage>
</organism>
<proteinExistence type="predicted"/>
<evidence type="ECO:0000313" key="2">
    <source>
        <dbReference type="Proteomes" id="UP000487117"/>
    </source>
</evidence>
<reference evidence="2" key="1">
    <citation type="journal article" date="2020" name="MBio">
        <title>Horizontal gene transfer to a defensive symbiont with a reduced genome amongst a multipartite beetle microbiome.</title>
        <authorList>
            <person name="Waterworth S.C."/>
            <person name="Florez L.V."/>
            <person name="Rees E.R."/>
            <person name="Hertweck C."/>
            <person name="Kaltenpoth M."/>
            <person name="Kwan J.C."/>
        </authorList>
    </citation>
    <scope>NUCLEOTIDE SEQUENCE [LARGE SCALE GENOMIC DNA]</scope>
</reference>
<accession>A0A7V8FGB0</accession>
<protein>
    <submittedName>
        <fullName evidence="1">Uncharacterized protein</fullName>
    </submittedName>
</protein>
<gene>
    <name evidence="1" type="ORF">GAK31_02471</name>
</gene>
<dbReference type="AlphaFoldDB" id="A0A7V8FGB0"/>
<dbReference type="Proteomes" id="UP000487117">
    <property type="component" value="Unassembled WGS sequence"/>
</dbReference>
<name>A0A7V8FGB0_STEMA</name>
<comment type="caution">
    <text evidence="1">The sequence shown here is derived from an EMBL/GenBank/DDBJ whole genome shotgun (WGS) entry which is preliminary data.</text>
</comment>
<evidence type="ECO:0000313" key="1">
    <source>
        <dbReference type="EMBL" id="KAF1014983.1"/>
    </source>
</evidence>
<dbReference type="EMBL" id="WNDS01000003">
    <property type="protein sequence ID" value="KAF1014983.1"/>
    <property type="molecule type" value="Genomic_DNA"/>
</dbReference>